<keyword evidence="2" id="KW-0479">Metal-binding</keyword>
<sequence>MKNLTKANLRTINNKSLVQYADIYLNIEKATLEQIESFGLPLSKRKHHGPAAHNKLRDMGAIYRNNNKSILSNERISSACEACTKGTGSYTTFVSLKCHRDCYFCFNKNQDEYNFYLQNKKNVNGDLKSLVEQGVLLTHLALTGGEPLLHPDETLAFFKLADELVPDAHTRLYTAGDLLSEEILQGLHNTHLNEIRFSIKMEDSIQKRKHILTKIALAKKYIPDVLVEMPVIPGTGEEMKELLLELDKLDVFGINLLEFCFPLGNAQTFKEKGLELKNPPYDVYYNFWYAGGLAVAESEALCLELVDFAMERKLKLGVHYCSLENKFTGQIYQQNHDQVLDETYKLSNRDFYFKTAKVFGKDKGKVKKVFENHDVPFTINEDYDFLQFPIEAIKLLKNRDVDIVLSSNVVEIEEKEQVIREVQLELTTPKNFVLEEIGSNWLKKER</sequence>
<dbReference type="InterPro" id="IPR007197">
    <property type="entry name" value="rSAM"/>
</dbReference>
<evidence type="ECO:0000313" key="6">
    <source>
        <dbReference type="EMBL" id="CAH2716822.1"/>
    </source>
</evidence>
<dbReference type="PANTHER" id="PTHR43288">
    <property type="entry name" value="BIOTIN SYNTHASE-RELATED PROTEIN, RADICAL SAM SUPERFAMILY"/>
    <property type="match status" value="1"/>
</dbReference>
<dbReference type="RefSeq" id="WP_248737058.1">
    <property type="nucleotide sequence ID" value="NZ_CALBWS010000033.1"/>
</dbReference>
<evidence type="ECO:0000256" key="4">
    <source>
        <dbReference type="ARBA" id="ARBA00023014"/>
    </source>
</evidence>
<dbReference type="InterPro" id="IPR013785">
    <property type="entry name" value="Aldolase_TIM"/>
</dbReference>
<dbReference type="Pfam" id="PF04055">
    <property type="entry name" value="Radical_SAM"/>
    <property type="match status" value="1"/>
</dbReference>
<dbReference type="PANTHER" id="PTHR43288:SF1">
    <property type="entry name" value="GLYCYL-RADICAL ENZYME ACTIVATING ENZYME MJ0021-RELATED"/>
    <property type="match status" value="1"/>
</dbReference>
<keyword evidence="4" id="KW-0411">Iron-sulfur</keyword>
<dbReference type="SFLD" id="SFLDS00029">
    <property type="entry name" value="Radical_SAM"/>
    <property type="match status" value="1"/>
</dbReference>
<evidence type="ECO:0000256" key="1">
    <source>
        <dbReference type="ARBA" id="ARBA00022691"/>
    </source>
</evidence>
<feature type="domain" description="Radical SAM core" evidence="5">
    <location>
        <begin position="86"/>
        <end position="304"/>
    </location>
</feature>
<organism evidence="6 7">
    <name type="scientific">Neobacillus rhizosphaerae</name>
    <dbReference type="NCBI Taxonomy" id="2880965"/>
    <lineage>
        <taxon>Bacteria</taxon>
        <taxon>Bacillati</taxon>
        <taxon>Bacillota</taxon>
        <taxon>Bacilli</taxon>
        <taxon>Bacillales</taxon>
        <taxon>Bacillaceae</taxon>
        <taxon>Neobacillus</taxon>
    </lineage>
</organism>
<keyword evidence="1" id="KW-0949">S-adenosyl-L-methionine</keyword>
<dbReference type="SMART" id="SM00729">
    <property type="entry name" value="Elp3"/>
    <property type="match status" value="1"/>
</dbReference>
<name>A0ABM9EX59_9BACI</name>
<protein>
    <recommendedName>
        <fullName evidence="5">Radical SAM core domain-containing protein</fullName>
    </recommendedName>
</protein>
<dbReference type="Proteomes" id="UP000838308">
    <property type="component" value="Unassembled WGS sequence"/>
</dbReference>
<dbReference type="SUPFAM" id="SSF102114">
    <property type="entry name" value="Radical SAM enzymes"/>
    <property type="match status" value="1"/>
</dbReference>
<keyword evidence="7" id="KW-1185">Reference proteome</keyword>
<proteinExistence type="predicted"/>
<dbReference type="EMBL" id="CALBWS010000033">
    <property type="protein sequence ID" value="CAH2716822.1"/>
    <property type="molecule type" value="Genomic_DNA"/>
</dbReference>
<dbReference type="InterPro" id="IPR058240">
    <property type="entry name" value="rSAM_sf"/>
</dbReference>
<accession>A0ABM9EX59</accession>
<gene>
    <name evidence="6" type="ORF">BACCIP111895_04010</name>
</gene>
<comment type="caution">
    <text evidence="6">The sequence shown here is derived from an EMBL/GenBank/DDBJ whole genome shotgun (WGS) entry which is preliminary data.</text>
</comment>
<evidence type="ECO:0000256" key="2">
    <source>
        <dbReference type="ARBA" id="ARBA00022723"/>
    </source>
</evidence>
<dbReference type="CDD" id="cd01335">
    <property type="entry name" value="Radical_SAM"/>
    <property type="match status" value="1"/>
</dbReference>
<evidence type="ECO:0000259" key="5">
    <source>
        <dbReference type="PROSITE" id="PS51918"/>
    </source>
</evidence>
<dbReference type="Gene3D" id="3.20.20.70">
    <property type="entry name" value="Aldolase class I"/>
    <property type="match status" value="1"/>
</dbReference>
<keyword evidence="3" id="KW-0408">Iron</keyword>
<reference evidence="6" key="1">
    <citation type="submission" date="2022-04" db="EMBL/GenBank/DDBJ databases">
        <authorList>
            <person name="Criscuolo A."/>
        </authorList>
    </citation>
    <scope>NUCLEOTIDE SEQUENCE</scope>
    <source>
        <strain evidence="6">CIP111895</strain>
    </source>
</reference>
<dbReference type="PROSITE" id="PS51918">
    <property type="entry name" value="RADICAL_SAM"/>
    <property type="match status" value="1"/>
</dbReference>
<evidence type="ECO:0000256" key="3">
    <source>
        <dbReference type="ARBA" id="ARBA00023004"/>
    </source>
</evidence>
<dbReference type="InterPro" id="IPR006638">
    <property type="entry name" value="Elp3/MiaA/NifB-like_rSAM"/>
</dbReference>
<evidence type="ECO:0000313" key="7">
    <source>
        <dbReference type="Proteomes" id="UP000838308"/>
    </source>
</evidence>